<evidence type="ECO:0000313" key="2">
    <source>
        <dbReference type="Proteomes" id="UP001596333"/>
    </source>
</evidence>
<organism evidence="1 2">
    <name type="scientific">Halorubrum trueperi</name>
    <dbReference type="NCBI Taxonomy" id="2004704"/>
    <lineage>
        <taxon>Archaea</taxon>
        <taxon>Methanobacteriati</taxon>
        <taxon>Methanobacteriota</taxon>
        <taxon>Stenosarchaea group</taxon>
        <taxon>Halobacteria</taxon>
        <taxon>Halobacteriales</taxon>
        <taxon>Haloferacaceae</taxon>
        <taxon>Halorubrum</taxon>
    </lineage>
</organism>
<protein>
    <submittedName>
        <fullName evidence="1">Uncharacterized protein</fullName>
    </submittedName>
</protein>
<name>A0ABD5USQ7_9EURY</name>
<dbReference type="AlphaFoldDB" id="A0ABD5USQ7"/>
<dbReference type="Proteomes" id="UP001596333">
    <property type="component" value="Unassembled WGS sequence"/>
</dbReference>
<feature type="non-terminal residue" evidence="1">
    <location>
        <position position="1"/>
    </location>
</feature>
<gene>
    <name evidence="1" type="ORF">ACFQEY_13195</name>
</gene>
<reference evidence="1 2" key="1">
    <citation type="journal article" date="2019" name="Int. J. Syst. Evol. Microbiol.">
        <title>The Global Catalogue of Microorganisms (GCM) 10K type strain sequencing project: providing services to taxonomists for standard genome sequencing and annotation.</title>
        <authorList>
            <consortium name="The Broad Institute Genomics Platform"/>
            <consortium name="The Broad Institute Genome Sequencing Center for Infectious Disease"/>
            <person name="Wu L."/>
            <person name="Ma J."/>
        </authorList>
    </citation>
    <scope>NUCLEOTIDE SEQUENCE [LARGE SCALE GENOMIC DNA]</scope>
    <source>
        <strain evidence="1 2">Y73</strain>
    </source>
</reference>
<evidence type="ECO:0000313" key="1">
    <source>
        <dbReference type="EMBL" id="MFC6889961.1"/>
    </source>
</evidence>
<sequence>AEQLHISPDSIFVNLNADLLKMSFDLGRRHLRGQLQTEVDNRLPVHTLIVEQSGEISREGLLAGFTPEPTVFDSDLLEAILGDEDGEDSICPVAVLPNRGFAAVRTGPRVSDPLALKPTKPVLRRTNYRYFPTDVIS</sequence>
<proteinExistence type="predicted"/>
<accession>A0ABD5USQ7</accession>
<comment type="caution">
    <text evidence="1">The sequence shown here is derived from an EMBL/GenBank/DDBJ whole genome shotgun (WGS) entry which is preliminary data.</text>
</comment>
<dbReference type="RefSeq" id="WP_379769321.1">
    <property type="nucleotide sequence ID" value="NZ_JBHSXI010000014.1"/>
</dbReference>
<dbReference type="EMBL" id="JBHSXI010000014">
    <property type="protein sequence ID" value="MFC6889961.1"/>
    <property type="molecule type" value="Genomic_DNA"/>
</dbReference>
<keyword evidence="2" id="KW-1185">Reference proteome</keyword>